<evidence type="ECO:0008006" key="3">
    <source>
        <dbReference type="Google" id="ProtNLM"/>
    </source>
</evidence>
<organism evidence="1 2">
    <name type="scientific">Terrimonas ginsenosidimutans</name>
    <dbReference type="NCBI Taxonomy" id="2908004"/>
    <lineage>
        <taxon>Bacteria</taxon>
        <taxon>Pseudomonadati</taxon>
        <taxon>Bacteroidota</taxon>
        <taxon>Chitinophagia</taxon>
        <taxon>Chitinophagales</taxon>
        <taxon>Chitinophagaceae</taxon>
        <taxon>Terrimonas</taxon>
    </lineage>
</organism>
<dbReference type="RefSeq" id="WP_237869409.1">
    <property type="nucleotide sequence ID" value="NZ_JAKLTR010000003.1"/>
</dbReference>
<reference evidence="1" key="1">
    <citation type="submission" date="2022-01" db="EMBL/GenBank/DDBJ databases">
        <authorList>
            <person name="Jo J.-H."/>
            <person name="Im W.-T."/>
        </authorList>
    </citation>
    <scope>NUCLEOTIDE SEQUENCE</scope>
    <source>
        <strain evidence="1">NA20</strain>
    </source>
</reference>
<keyword evidence="2" id="KW-1185">Reference proteome</keyword>
<evidence type="ECO:0000313" key="2">
    <source>
        <dbReference type="Proteomes" id="UP001165367"/>
    </source>
</evidence>
<gene>
    <name evidence="1" type="ORF">LZZ85_05540</name>
</gene>
<name>A0ABS9KN19_9BACT</name>
<proteinExistence type="predicted"/>
<sequence length="58" mass="6799">MYTEKEIKAMIDYLENRIREGVTREEAIEDLMYLGIVESDGNYTEFYKNLLTDSGIDV</sequence>
<dbReference type="EMBL" id="JAKLTR010000003">
    <property type="protein sequence ID" value="MCG2613730.1"/>
    <property type="molecule type" value="Genomic_DNA"/>
</dbReference>
<comment type="caution">
    <text evidence="1">The sequence shown here is derived from an EMBL/GenBank/DDBJ whole genome shotgun (WGS) entry which is preliminary data.</text>
</comment>
<protein>
    <recommendedName>
        <fullName evidence="3">Anthranilate phosphoribosyltransferase</fullName>
    </recommendedName>
</protein>
<evidence type="ECO:0000313" key="1">
    <source>
        <dbReference type="EMBL" id="MCG2613730.1"/>
    </source>
</evidence>
<dbReference type="Proteomes" id="UP001165367">
    <property type="component" value="Unassembled WGS sequence"/>
</dbReference>
<accession>A0ABS9KN19</accession>